<evidence type="ECO:0000256" key="2">
    <source>
        <dbReference type="ARBA" id="ARBA00022737"/>
    </source>
</evidence>
<reference evidence="3" key="1">
    <citation type="submission" date="2021-02" db="EMBL/GenBank/DDBJ databases">
        <authorList>
            <person name="Dougan E. K."/>
            <person name="Rhodes N."/>
            <person name="Thang M."/>
            <person name="Chan C."/>
        </authorList>
    </citation>
    <scope>NUCLEOTIDE SEQUENCE</scope>
</reference>
<dbReference type="Proteomes" id="UP000604046">
    <property type="component" value="Unassembled WGS sequence"/>
</dbReference>
<dbReference type="InterPro" id="IPR015915">
    <property type="entry name" value="Kelch-typ_b-propeller"/>
</dbReference>
<dbReference type="Pfam" id="PF24681">
    <property type="entry name" value="Kelch_KLHDC2_KLHL20_DRC7"/>
    <property type="match status" value="1"/>
</dbReference>
<organism evidence="3 4">
    <name type="scientific">Symbiodinium natans</name>
    <dbReference type="NCBI Taxonomy" id="878477"/>
    <lineage>
        <taxon>Eukaryota</taxon>
        <taxon>Sar</taxon>
        <taxon>Alveolata</taxon>
        <taxon>Dinophyceae</taxon>
        <taxon>Suessiales</taxon>
        <taxon>Symbiodiniaceae</taxon>
        <taxon>Symbiodinium</taxon>
    </lineage>
</organism>
<keyword evidence="1" id="KW-0880">Kelch repeat</keyword>
<evidence type="ECO:0000256" key="1">
    <source>
        <dbReference type="ARBA" id="ARBA00022441"/>
    </source>
</evidence>
<evidence type="ECO:0000313" key="3">
    <source>
        <dbReference type="EMBL" id="CAE7029992.1"/>
    </source>
</evidence>
<protein>
    <submittedName>
        <fullName evidence="3">Uncharacterized protein</fullName>
    </submittedName>
</protein>
<dbReference type="PANTHER" id="PTHR46093">
    <property type="entry name" value="ACYL-COA-BINDING DOMAIN-CONTAINING PROTEIN 5"/>
    <property type="match status" value="1"/>
</dbReference>
<evidence type="ECO:0000313" key="4">
    <source>
        <dbReference type="Proteomes" id="UP000604046"/>
    </source>
</evidence>
<sequence length="222" mass="23806">MFASWPLRLKGSGYHCLINISRSPSRSTQKGDDMRSLLMLMMRAVLVGSGRGRQKPNLPPLRHAVPSCRQADSVNKWFEQLPGGSAPTARNGHSAAWSDAADGMYVFGGSDSNGGGGLSALNDSHFYDRQANSWVLLVPGGSAPAARYDHSATWSGTADGMYVFGGYDSNTGGGALNDLHFYDRQALLVKKFQGEGKTKLGRPKEVVTNGVEWSSSTLHGVK</sequence>
<dbReference type="EMBL" id="CAJNDS010000224">
    <property type="protein sequence ID" value="CAE7029992.1"/>
    <property type="molecule type" value="Genomic_DNA"/>
</dbReference>
<accession>A0A812I9L1</accession>
<dbReference type="OrthoDB" id="406354at2759"/>
<name>A0A812I9L1_9DINO</name>
<keyword evidence="4" id="KW-1185">Reference proteome</keyword>
<gene>
    <name evidence="3" type="ORF">SNAT2548_LOCUS3613</name>
</gene>
<dbReference type="PANTHER" id="PTHR46093:SF18">
    <property type="entry name" value="FIBRONECTIN TYPE-III DOMAIN-CONTAINING PROTEIN"/>
    <property type="match status" value="1"/>
</dbReference>
<dbReference type="SUPFAM" id="SSF117281">
    <property type="entry name" value="Kelch motif"/>
    <property type="match status" value="1"/>
</dbReference>
<dbReference type="AlphaFoldDB" id="A0A812I9L1"/>
<keyword evidence="2" id="KW-0677">Repeat</keyword>
<comment type="caution">
    <text evidence="3">The sequence shown here is derived from an EMBL/GenBank/DDBJ whole genome shotgun (WGS) entry which is preliminary data.</text>
</comment>
<dbReference type="Gene3D" id="2.120.10.80">
    <property type="entry name" value="Kelch-type beta propeller"/>
    <property type="match status" value="1"/>
</dbReference>
<proteinExistence type="predicted"/>